<proteinExistence type="predicted"/>
<evidence type="ECO:0000256" key="1">
    <source>
        <dbReference type="SAM" id="MobiDB-lite"/>
    </source>
</evidence>
<name>A0AAV9LXH1_9SOLN</name>
<organism evidence="2 3">
    <name type="scientific">Solanum pinnatisectum</name>
    <name type="common">tansyleaf nightshade</name>
    <dbReference type="NCBI Taxonomy" id="50273"/>
    <lineage>
        <taxon>Eukaryota</taxon>
        <taxon>Viridiplantae</taxon>
        <taxon>Streptophyta</taxon>
        <taxon>Embryophyta</taxon>
        <taxon>Tracheophyta</taxon>
        <taxon>Spermatophyta</taxon>
        <taxon>Magnoliopsida</taxon>
        <taxon>eudicotyledons</taxon>
        <taxon>Gunneridae</taxon>
        <taxon>Pentapetalae</taxon>
        <taxon>asterids</taxon>
        <taxon>lamiids</taxon>
        <taxon>Solanales</taxon>
        <taxon>Solanaceae</taxon>
        <taxon>Solanoideae</taxon>
        <taxon>Solaneae</taxon>
        <taxon>Solanum</taxon>
    </lineage>
</organism>
<sequence length="82" mass="9005">MKNVARCDTWCELQNLVRHRVFDRMLHPKPLGRGHVCQGVTHCVTPAHRKASRGVKGGSRAPRARGWPKCESTSMDVAASGG</sequence>
<dbReference type="AlphaFoldDB" id="A0AAV9LXH1"/>
<evidence type="ECO:0000313" key="3">
    <source>
        <dbReference type="Proteomes" id="UP001311915"/>
    </source>
</evidence>
<gene>
    <name evidence="2" type="ORF">R3W88_023424</name>
</gene>
<dbReference type="Proteomes" id="UP001311915">
    <property type="component" value="Unassembled WGS sequence"/>
</dbReference>
<accession>A0AAV9LXH1</accession>
<dbReference type="PANTHER" id="PTHR33220">
    <property type="entry name" value="BNAA09G04420D PROTEIN"/>
    <property type="match status" value="1"/>
</dbReference>
<dbReference type="EMBL" id="JAWPEI010000003">
    <property type="protein sequence ID" value="KAK4730436.1"/>
    <property type="molecule type" value="Genomic_DNA"/>
</dbReference>
<comment type="caution">
    <text evidence="2">The sequence shown here is derived from an EMBL/GenBank/DDBJ whole genome shotgun (WGS) entry which is preliminary data.</text>
</comment>
<protein>
    <submittedName>
        <fullName evidence="2">Uncharacterized protein</fullName>
    </submittedName>
</protein>
<feature type="region of interest" description="Disordered" evidence="1">
    <location>
        <begin position="48"/>
        <end position="82"/>
    </location>
</feature>
<keyword evidence="3" id="KW-1185">Reference proteome</keyword>
<reference evidence="2 3" key="1">
    <citation type="submission" date="2023-10" db="EMBL/GenBank/DDBJ databases">
        <title>Genome-Wide Identification Analysis in wild type Solanum Pinnatisectum Reveals Some Genes Defensing Phytophthora Infestans.</title>
        <authorList>
            <person name="Sun C."/>
        </authorList>
    </citation>
    <scope>NUCLEOTIDE SEQUENCE [LARGE SCALE GENOMIC DNA]</scope>
    <source>
        <strain evidence="2">LQN</strain>
        <tissue evidence="2">Leaf</tissue>
    </source>
</reference>
<evidence type="ECO:0000313" key="2">
    <source>
        <dbReference type="EMBL" id="KAK4730436.1"/>
    </source>
</evidence>
<dbReference type="PANTHER" id="PTHR33220:SF5">
    <property type="entry name" value="RRNA INTRON-ENCODED HOMING ENDONUCLEASE"/>
    <property type="match status" value="1"/>
</dbReference>